<dbReference type="EMBL" id="CP014782">
    <property type="protein sequence ID" value="AQS39886.1"/>
    <property type="molecule type" value="Genomic_DNA"/>
</dbReference>
<dbReference type="STRING" id="225848.Sps_04804"/>
<dbReference type="Proteomes" id="UP000189545">
    <property type="component" value="Chromosome"/>
</dbReference>
<name>A0A1S6HWD1_9GAMM</name>
<accession>A0A1S6HWD1</accession>
<dbReference type="SMART" id="SM00470">
    <property type="entry name" value="ParB"/>
    <property type="match status" value="1"/>
</dbReference>
<gene>
    <name evidence="2" type="ORF">Sps_04804</name>
</gene>
<dbReference type="InterPro" id="IPR003115">
    <property type="entry name" value="ParB_N"/>
</dbReference>
<reference evidence="2 3" key="1">
    <citation type="submission" date="2016-03" db="EMBL/GenBank/DDBJ databases">
        <title>Complete genome sequence of Shewanella psychrophila WP2, a deep sea bacterium isolated from west Pacific sediment.</title>
        <authorList>
            <person name="Xu G."/>
            <person name="Jian H."/>
        </authorList>
    </citation>
    <scope>NUCLEOTIDE SEQUENCE [LARGE SCALE GENOMIC DNA]</scope>
    <source>
        <strain evidence="2 3">WP2</strain>
    </source>
</reference>
<feature type="domain" description="ParB-like N-terminal" evidence="1">
    <location>
        <begin position="13"/>
        <end position="97"/>
    </location>
</feature>
<proteinExistence type="predicted"/>
<evidence type="ECO:0000259" key="1">
    <source>
        <dbReference type="SMART" id="SM00470"/>
    </source>
</evidence>
<dbReference type="CDD" id="cd16400">
    <property type="entry name" value="ParB_Srx_like_nuclease"/>
    <property type="match status" value="1"/>
</dbReference>
<protein>
    <submittedName>
        <fullName evidence="2">ParB-like nuclease</fullName>
    </submittedName>
</protein>
<dbReference type="InterPro" id="IPR036086">
    <property type="entry name" value="ParB/Sulfiredoxin_sf"/>
</dbReference>
<keyword evidence="3" id="KW-1185">Reference proteome</keyword>
<dbReference type="Pfam" id="PF02195">
    <property type="entry name" value="ParB_N"/>
    <property type="match status" value="1"/>
</dbReference>
<sequence length="142" mass="16287">MNINESINQVFIKLVKISDLKPSEEFCEKHVESLVHKIQHQQQWSHPILVEINSNVILDGHHRFAAAKALNFSRIPCLLVDYNNPEIHVSCWNTGNKLNKSEILKKSSQGILLEKKSTRHHFNINMPILSSFEVNDLKGHSS</sequence>
<evidence type="ECO:0000313" key="2">
    <source>
        <dbReference type="EMBL" id="AQS39886.1"/>
    </source>
</evidence>
<dbReference type="AlphaFoldDB" id="A0A1S6HWD1"/>
<dbReference type="KEGG" id="spsw:Sps_04804"/>
<organism evidence="2 3">
    <name type="scientific">Shewanella psychrophila</name>
    <dbReference type="NCBI Taxonomy" id="225848"/>
    <lineage>
        <taxon>Bacteria</taxon>
        <taxon>Pseudomonadati</taxon>
        <taxon>Pseudomonadota</taxon>
        <taxon>Gammaproteobacteria</taxon>
        <taxon>Alteromonadales</taxon>
        <taxon>Shewanellaceae</taxon>
        <taxon>Shewanella</taxon>
    </lineage>
</organism>
<dbReference type="SUPFAM" id="SSF110849">
    <property type="entry name" value="ParB/Sulfiredoxin"/>
    <property type="match status" value="1"/>
</dbReference>
<dbReference type="RefSeq" id="WP_169915903.1">
    <property type="nucleotide sequence ID" value="NZ_CP014782.1"/>
</dbReference>
<dbReference type="Gene3D" id="3.90.1530.10">
    <property type="entry name" value="Conserved hypothetical protein from pyrococcus furiosus pfu- 392566-001, ParB domain"/>
    <property type="match status" value="1"/>
</dbReference>
<evidence type="ECO:0000313" key="3">
    <source>
        <dbReference type="Proteomes" id="UP000189545"/>
    </source>
</evidence>